<keyword evidence="9" id="KW-1185">Reference proteome</keyword>
<evidence type="ECO:0000256" key="2">
    <source>
        <dbReference type="ARBA" id="ARBA00022448"/>
    </source>
</evidence>
<feature type="domain" description="Periplasmic binding protein" evidence="7">
    <location>
        <begin position="45"/>
        <end position="315"/>
    </location>
</feature>
<feature type="transmembrane region" description="Helical" evidence="6">
    <location>
        <begin position="7"/>
        <end position="25"/>
    </location>
</feature>
<gene>
    <name evidence="8" type="primary">mglB</name>
    <name evidence="8" type="ORF">KPL37_14405</name>
</gene>
<keyword evidence="5" id="KW-0106">Calcium</keyword>
<dbReference type="CDD" id="cd01539">
    <property type="entry name" value="PBP1_GGBP"/>
    <property type="match status" value="1"/>
</dbReference>
<keyword evidence="4" id="KW-0574">Periplasm</keyword>
<dbReference type="PANTHER" id="PTHR30036">
    <property type="entry name" value="D-XYLOSE-BINDING PERIPLASMIC PROTEIN"/>
    <property type="match status" value="1"/>
</dbReference>
<keyword evidence="3" id="KW-0732">Signal</keyword>
<evidence type="ECO:0000256" key="4">
    <source>
        <dbReference type="ARBA" id="ARBA00022764"/>
    </source>
</evidence>
<dbReference type="InterPro" id="IPR025997">
    <property type="entry name" value="SBP_2_dom"/>
</dbReference>
<proteinExistence type="predicted"/>
<evidence type="ECO:0000256" key="1">
    <source>
        <dbReference type="ARBA" id="ARBA00004196"/>
    </source>
</evidence>
<sequence length="351" mass="39112">MKNIKKIIIVFTIIIVSVVLIRYVYNYSNNSNIGYKGSLPKVGAAIYKYDDEFMSYIRNSMEDASYGKIALIMNDSQNDENIQLMQIDEMISKGVCALAINLVNPKAAQIVIDKAKAWDLPVIFFNKEPDASVLNSYNKAWFVGTDSKESGILQGKMIVDLWNQNKSKWDKNHDGKISYVLLKGEPGHPDAKARSKYALDEIRKAGIPVEKLDEATAMWDAAKAKEKMDGWISKYNNKIEFVISNNDVMALGAIDSLEKNGYLSGNKFIPVVGIDAIPDAIKKIKEGKMVGTILNDANIQGKAIIDLVTNAAKGKNVFNGTSWRGNSDKSVRIHYVIIIKDNIDEAEQAYK</sequence>
<reference evidence="8 9" key="1">
    <citation type="submission" date="2021-06" db="EMBL/GenBank/DDBJ databases">
        <title>Clostridia strains as spoilage organisms.</title>
        <authorList>
            <person name="Wambui J."/>
            <person name="Stephan R."/>
            <person name="Stevens M.J.A."/>
        </authorList>
    </citation>
    <scope>NUCLEOTIDE SEQUENCE [LARGE SCALE GENOMIC DNA]</scope>
    <source>
        <strain evidence="8 9">DSM 14204</strain>
    </source>
</reference>
<dbReference type="InterPro" id="IPR044085">
    <property type="entry name" value="MglB-like_PBP1"/>
</dbReference>
<comment type="subcellular location">
    <subcellularLocation>
        <location evidence="1">Cell envelope</location>
    </subcellularLocation>
</comment>
<dbReference type="PANTHER" id="PTHR30036:SF2">
    <property type="entry name" value="D-GALACTOSE_METHYL-GALACTOSIDE BINDING PERIPLASMIC PROTEIN MGLB"/>
    <property type="match status" value="1"/>
</dbReference>
<evidence type="ECO:0000259" key="7">
    <source>
        <dbReference type="Pfam" id="PF13407"/>
    </source>
</evidence>
<dbReference type="Proteomes" id="UP000776252">
    <property type="component" value="Unassembled WGS sequence"/>
</dbReference>
<evidence type="ECO:0000256" key="6">
    <source>
        <dbReference type="SAM" id="Phobius"/>
    </source>
</evidence>
<evidence type="ECO:0000256" key="5">
    <source>
        <dbReference type="ARBA" id="ARBA00022837"/>
    </source>
</evidence>
<protein>
    <submittedName>
        <fullName evidence="8">Galactose/glucose ABC transporter substrate-binding protein MglB</fullName>
    </submittedName>
</protein>
<dbReference type="InterPro" id="IPR050555">
    <property type="entry name" value="Bact_Solute-Bind_Prot2"/>
</dbReference>
<dbReference type="RefSeq" id="WP_216150469.1">
    <property type="nucleotide sequence ID" value="NZ_JAHLDV010000040.1"/>
</dbReference>
<dbReference type="Pfam" id="PF13407">
    <property type="entry name" value="Peripla_BP_4"/>
    <property type="match status" value="1"/>
</dbReference>
<name>A0ABS6BWY5_9CLOT</name>
<evidence type="ECO:0000313" key="8">
    <source>
        <dbReference type="EMBL" id="MBU3160933.1"/>
    </source>
</evidence>
<keyword evidence="2" id="KW-0813">Transport</keyword>
<organism evidence="8 9">
    <name type="scientific">Clostridium frigoris</name>
    <dbReference type="NCBI Taxonomy" id="205327"/>
    <lineage>
        <taxon>Bacteria</taxon>
        <taxon>Bacillati</taxon>
        <taxon>Bacillota</taxon>
        <taxon>Clostridia</taxon>
        <taxon>Eubacteriales</taxon>
        <taxon>Clostridiaceae</taxon>
        <taxon>Clostridium</taxon>
    </lineage>
</organism>
<evidence type="ECO:0000256" key="3">
    <source>
        <dbReference type="ARBA" id="ARBA00022729"/>
    </source>
</evidence>
<keyword evidence="6" id="KW-0812">Transmembrane</keyword>
<keyword evidence="6" id="KW-1133">Transmembrane helix</keyword>
<accession>A0ABS6BWY5</accession>
<dbReference type="EMBL" id="JAHLDV010000040">
    <property type="protein sequence ID" value="MBU3160933.1"/>
    <property type="molecule type" value="Genomic_DNA"/>
</dbReference>
<evidence type="ECO:0000313" key="9">
    <source>
        <dbReference type="Proteomes" id="UP000776252"/>
    </source>
</evidence>
<keyword evidence="6" id="KW-0472">Membrane</keyword>
<comment type="caution">
    <text evidence="8">The sequence shown here is derived from an EMBL/GenBank/DDBJ whole genome shotgun (WGS) entry which is preliminary data.</text>
</comment>